<dbReference type="Proteomes" id="UP000613030">
    <property type="component" value="Unassembled WGS sequence"/>
</dbReference>
<gene>
    <name evidence="1" type="ORF">JI741_21540</name>
</gene>
<proteinExistence type="predicted"/>
<sequence>MENQISLVMTEQQWKDAEAAVLTLKNLFDGKLITLTTKQRQQLAKMGDGSLPFTEKAADYAKRNPEFLPSYIKLEEFETDLLAARQLNHIYQLLSQLVTQIDDSMLASGSEAYLAARTYYASVKAAAKAHVAAAKVVEADLAERFARLGKTDSAKAEPKD</sequence>
<dbReference type="RefSeq" id="WP_202013342.1">
    <property type="nucleotide sequence ID" value="NZ_JAERRB010000008.1"/>
</dbReference>
<comment type="caution">
    <text evidence="1">The sequence shown here is derived from an EMBL/GenBank/DDBJ whole genome shotgun (WGS) entry which is preliminary data.</text>
</comment>
<organism evidence="1 2">
    <name type="scientific">Chryseolinea lacunae</name>
    <dbReference type="NCBI Taxonomy" id="2801331"/>
    <lineage>
        <taxon>Bacteria</taxon>
        <taxon>Pseudomonadati</taxon>
        <taxon>Bacteroidota</taxon>
        <taxon>Cytophagia</taxon>
        <taxon>Cytophagales</taxon>
        <taxon>Fulvivirgaceae</taxon>
        <taxon>Chryseolinea</taxon>
    </lineage>
</organism>
<reference evidence="1 2" key="1">
    <citation type="submission" date="2021-01" db="EMBL/GenBank/DDBJ databases">
        <title>Chryseolinea sp. Jin1 Genome sequencing and assembly.</title>
        <authorList>
            <person name="Kim I."/>
        </authorList>
    </citation>
    <scope>NUCLEOTIDE SEQUENCE [LARGE SCALE GENOMIC DNA]</scope>
    <source>
        <strain evidence="1 2">Jin1</strain>
    </source>
</reference>
<evidence type="ECO:0000313" key="2">
    <source>
        <dbReference type="Proteomes" id="UP000613030"/>
    </source>
</evidence>
<keyword evidence="2" id="KW-1185">Reference proteome</keyword>
<evidence type="ECO:0000313" key="1">
    <source>
        <dbReference type="EMBL" id="MBL0743829.1"/>
    </source>
</evidence>
<accession>A0ABS1KWN7</accession>
<dbReference type="EMBL" id="JAERRB010000008">
    <property type="protein sequence ID" value="MBL0743829.1"/>
    <property type="molecule type" value="Genomic_DNA"/>
</dbReference>
<name>A0ABS1KWN7_9BACT</name>
<protein>
    <submittedName>
        <fullName evidence="1">Uncharacterized protein</fullName>
    </submittedName>
</protein>